<dbReference type="OrthoDB" id="1470350at2759"/>
<dbReference type="SUPFAM" id="SSF48264">
    <property type="entry name" value="Cytochrome P450"/>
    <property type="match status" value="1"/>
</dbReference>
<evidence type="ECO:0000256" key="11">
    <source>
        <dbReference type="PIRSR" id="PIRSR602401-1"/>
    </source>
</evidence>
<comment type="similarity">
    <text evidence="2 12">Belongs to the cytochrome P450 family.</text>
</comment>
<feature type="binding site" description="axial binding residue" evidence="11">
    <location>
        <position position="483"/>
    </location>
    <ligand>
        <name>heme</name>
        <dbReference type="ChEBI" id="CHEBI:30413"/>
    </ligand>
    <ligandPart>
        <name>Fe</name>
        <dbReference type="ChEBI" id="CHEBI:18248"/>
    </ligandPart>
</feature>
<evidence type="ECO:0000313" key="15">
    <source>
        <dbReference type="Proteomes" id="UP000501690"/>
    </source>
</evidence>
<dbReference type="GO" id="GO:0004497">
    <property type="term" value="F:monooxygenase activity"/>
    <property type="evidence" value="ECO:0007669"/>
    <property type="project" value="UniProtKB-KW"/>
</dbReference>
<evidence type="ECO:0000256" key="3">
    <source>
        <dbReference type="ARBA" id="ARBA00022617"/>
    </source>
</evidence>
<comment type="cofactor">
    <cofactor evidence="11">
        <name>heme</name>
        <dbReference type="ChEBI" id="CHEBI:30413"/>
    </cofactor>
</comment>
<dbReference type="GO" id="GO:0020037">
    <property type="term" value="F:heme binding"/>
    <property type="evidence" value="ECO:0007669"/>
    <property type="project" value="InterPro"/>
</dbReference>
<evidence type="ECO:0000256" key="6">
    <source>
        <dbReference type="ARBA" id="ARBA00022989"/>
    </source>
</evidence>
<dbReference type="InterPro" id="IPR001128">
    <property type="entry name" value="Cyt_P450"/>
</dbReference>
<dbReference type="InterPro" id="IPR050665">
    <property type="entry name" value="Cytochrome_P450_Monooxygen"/>
</dbReference>
<dbReference type="EMBL" id="CP039355">
    <property type="protein sequence ID" value="QCE15408.1"/>
    <property type="molecule type" value="Genomic_DNA"/>
</dbReference>
<accession>A0A4D6NPY6</accession>
<evidence type="ECO:0000256" key="8">
    <source>
        <dbReference type="ARBA" id="ARBA00023004"/>
    </source>
</evidence>
<dbReference type="AlphaFoldDB" id="A0A4D6NPY6"/>
<dbReference type="Gene3D" id="1.10.630.10">
    <property type="entry name" value="Cytochrome P450"/>
    <property type="match status" value="1"/>
</dbReference>
<keyword evidence="3 11" id="KW-0349">Heme</keyword>
<evidence type="ECO:0000313" key="14">
    <source>
        <dbReference type="EMBL" id="QCE15408.1"/>
    </source>
</evidence>
<dbReference type="PRINTS" id="PR00463">
    <property type="entry name" value="EP450I"/>
</dbReference>
<keyword evidence="7 12" id="KW-0560">Oxidoreductase</keyword>
<organism evidence="14 15">
    <name type="scientific">Vigna unguiculata</name>
    <name type="common">Cowpea</name>
    <dbReference type="NCBI Taxonomy" id="3917"/>
    <lineage>
        <taxon>Eukaryota</taxon>
        <taxon>Viridiplantae</taxon>
        <taxon>Streptophyta</taxon>
        <taxon>Embryophyta</taxon>
        <taxon>Tracheophyta</taxon>
        <taxon>Spermatophyta</taxon>
        <taxon>Magnoliopsida</taxon>
        <taxon>eudicotyledons</taxon>
        <taxon>Gunneridae</taxon>
        <taxon>Pentapetalae</taxon>
        <taxon>rosids</taxon>
        <taxon>fabids</taxon>
        <taxon>Fabales</taxon>
        <taxon>Fabaceae</taxon>
        <taxon>Papilionoideae</taxon>
        <taxon>50 kb inversion clade</taxon>
        <taxon>NPAAA clade</taxon>
        <taxon>indigoferoid/millettioid clade</taxon>
        <taxon>Phaseoleae</taxon>
        <taxon>Vigna</taxon>
    </lineage>
</organism>
<evidence type="ECO:0000256" key="12">
    <source>
        <dbReference type="RuleBase" id="RU000461"/>
    </source>
</evidence>
<evidence type="ECO:0000256" key="13">
    <source>
        <dbReference type="SAM" id="Phobius"/>
    </source>
</evidence>
<gene>
    <name evidence="14" type="ORF">DEO72_LG11g2419</name>
</gene>
<dbReference type="PANTHER" id="PTHR24282">
    <property type="entry name" value="CYTOCHROME P450 FAMILY MEMBER"/>
    <property type="match status" value="1"/>
</dbReference>
<keyword evidence="15" id="KW-1185">Reference proteome</keyword>
<evidence type="ECO:0000256" key="4">
    <source>
        <dbReference type="ARBA" id="ARBA00022692"/>
    </source>
</evidence>
<sequence>MEEVFVEMKMVFSVAVVGVLSWILYVYGSLWLESQRVRKRIHMQGIKGPPPSFLYGNLSDMQRIQAQAASLAKASISTSNGSDQYVAHEYSATLFPYFEHWRKQYGLVYTYSTGMKQHLYINDPELVREMNRSITLVLGKPTYLSKKLEPMLGNGIIRANGISWSQQRKLVAAEFFMDKVKGMVHSMIESTQPLLLKWEQIIESHGGGKVEIKVDKDLRGLSADVISRVCFGHSYSKGKEVFSKLRSMQKAMFNHHGGVLFGLGSIREKLKFWSKKKYEILNLEKEIESLIWELVENRKRECSETSSSQKDLMQLLLEAATSDESLGKDFSKKFIVDNCKNIYFAGHETTAVATCWCLMFLGLHQEWQTRIRAEVAKHCPNGIPDSDSLPLLTTLGMVIQEVLRLYPPAAFVSREAKEDIQIGNLDVPKGVCLWTLVPTLHRDPEIWGADANEFKPERFSEGVSKACKYPQAYVPFGLGTRLCLGKNFAMVELKVVLALIISRFSFTLSPNYKHSPAYRMLVEPEHDVDIIIQKI</sequence>
<evidence type="ECO:0000256" key="9">
    <source>
        <dbReference type="ARBA" id="ARBA00023033"/>
    </source>
</evidence>
<evidence type="ECO:0000256" key="5">
    <source>
        <dbReference type="ARBA" id="ARBA00022723"/>
    </source>
</evidence>
<evidence type="ECO:0000256" key="10">
    <source>
        <dbReference type="ARBA" id="ARBA00023136"/>
    </source>
</evidence>
<evidence type="ECO:0000256" key="7">
    <source>
        <dbReference type="ARBA" id="ARBA00023002"/>
    </source>
</evidence>
<dbReference type="InterPro" id="IPR002401">
    <property type="entry name" value="Cyt_P450_E_grp-I"/>
</dbReference>
<name>A0A4D6NPY6_VIGUN</name>
<dbReference type="PROSITE" id="PS00086">
    <property type="entry name" value="CYTOCHROME_P450"/>
    <property type="match status" value="1"/>
</dbReference>
<comment type="subcellular location">
    <subcellularLocation>
        <location evidence="1">Membrane</location>
        <topology evidence="1">Single-pass membrane protein</topology>
    </subcellularLocation>
</comment>
<evidence type="ECO:0000256" key="2">
    <source>
        <dbReference type="ARBA" id="ARBA00010617"/>
    </source>
</evidence>
<dbReference type="GO" id="GO:0016705">
    <property type="term" value="F:oxidoreductase activity, acting on paired donors, with incorporation or reduction of molecular oxygen"/>
    <property type="evidence" value="ECO:0007669"/>
    <property type="project" value="InterPro"/>
</dbReference>
<dbReference type="PRINTS" id="PR00385">
    <property type="entry name" value="P450"/>
</dbReference>
<evidence type="ECO:0000256" key="1">
    <source>
        <dbReference type="ARBA" id="ARBA00004167"/>
    </source>
</evidence>
<dbReference type="GO" id="GO:0005506">
    <property type="term" value="F:iron ion binding"/>
    <property type="evidence" value="ECO:0007669"/>
    <property type="project" value="InterPro"/>
</dbReference>
<protein>
    <submittedName>
        <fullName evidence="14">Cytokinin trans-hydroxylase</fullName>
    </submittedName>
</protein>
<keyword evidence="8 11" id="KW-0408">Iron</keyword>
<keyword evidence="4 13" id="KW-0812">Transmembrane</keyword>
<dbReference type="Gramene" id="Vigun09g136000.1.v1.2">
    <property type="protein sequence ID" value="Vigun09g136000.1.v1.2"/>
    <property type="gene ID" value="Vigun09g136000.v1.2"/>
</dbReference>
<feature type="transmembrane region" description="Helical" evidence="13">
    <location>
        <begin position="12"/>
        <end position="32"/>
    </location>
</feature>
<keyword evidence="9 12" id="KW-0503">Monooxygenase</keyword>
<proteinExistence type="inferred from homology"/>
<reference evidence="14 15" key="1">
    <citation type="submission" date="2019-04" db="EMBL/GenBank/DDBJ databases">
        <title>An improved genome assembly and genetic linkage map for asparagus bean, Vigna unguiculata ssp. sesquipedialis.</title>
        <authorList>
            <person name="Xia Q."/>
            <person name="Zhang R."/>
            <person name="Dong Y."/>
        </authorList>
    </citation>
    <scope>NUCLEOTIDE SEQUENCE [LARGE SCALE GENOMIC DNA]</scope>
    <source>
        <tissue evidence="14">Leaf</tissue>
    </source>
</reference>
<keyword evidence="6 13" id="KW-1133">Transmembrane helix</keyword>
<dbReference type="GO" id="GO:0016020">
    <property type="term" value="C:membrane"/>
    <property type="evidence" value="ECO:0007669"/>
    <property type="project" value="UniProtKB-SubCell"/>
</dbReference>
<dbReference type="InterPro" id="IPR017972">
    <property type="entry name" value="Cyt_P450_CS"/>
</dbReference>
<keyword evidence="10 13" id="KW-0472">Membrane</keyword>
<dbReference type="Proteomes" id="UP000501690">
    <property type="component" value="Linkage Group LG11"/>
</dbReference>
<dbReference type="InterPro" id="IPR036396">
    <property type="entry name" value="Cyt_P450_sf"/>
</dbReference>
<dbReference type="PANTHER" id="PTHR24282:SF36">
    <property type="entry name" value="CYTOCHROME P450 714A1-RELATED"/>
    <property type="match status" value="1"/>
</dbReference>
<keyword evidence="5 11" id="KW-0479">Metal-binding</keyword>
<dbReference type="Pfam" id="PF00067">
    <property type="entry name" value="p450"/>
    <property type="match status" value="1"/>
</dbReference>